<feature type="region of interest" description="Disordered" evidence="1">
    <location>
        <begin position="1"/>
        <end position="26"/>
    </location>
</feature>
<organism evidence="2 3">
    <name type="scientific">Gigaspora rosea</name>
    <dbReference type="NCBI Taxonomy" id="44941"/>
    <lineage>
        <taxon>Eukaryota</taxon>
        <taxon>Fungi</taxon>
        <taxon>Fungi incertae sedis</taxon>
        <taxon>Mucoromycota</taxon>
        <taxon>Glomeromycotina</taxon>
        <taxon>Glomeromycetes</taxon>
        <taxon>Diversisporales</taxon>
        <taxon>Gigasporaceae</taxon>
        <taxon>Gigaspora</taxon>
    </lineage>
</organism>
<evidence type="ECO:0000313" key="3">
    <source>
        <dbReference type="Proteomes" id="UP000266673"/>
    </source>
</evidence>
<sequence length="106" mass="12798">MKRSWNQKQQQQANIFNSTPNFLEDPDMTEEQRQIIIKRIHKQKQQANIFNSTPNFLEDPDMTEEQRQIIMKRIHEVRSKYEAFVESKEETRLALSLCHDNEHEVL</sequence>
<evidence type="ECO:0000313" key="2">
    <source>
        <dbReference type="EMBL" id="RIB16613.1"/>
    </source>
</evidence>
<keyword evidence="3" id="KW-1185">Reference proteome</keyword>
<proteinExistence type="predicted"/>
<gene>
    <name evidence="2" type="ORF">C2G38_2189484</name>
</gene>
<dbReference type="EMBL" id="QKWP01000663">
    <property type="protein sequence ID" value="RIB16613.1"/>
    <property type="molecule type" value="Genomic_DNA"/>
</dbReference>
<accession>A0A397V9G9</accession>
<evidence type="ECO:0000256" key="1">
    <source>
        <dbReference type="SAM" id="MobiDB-lite"/>
    </source>
</evidence>
<reference evidence="2 3" key="1">
    <citation type="submission" date="2018-06" db="EMBL/GenBank/DDBJ databases">
        <title>Comparative genomics reveals the genomic features of Rhizophagus irregularis, R. cerebriforme, R. diaphanum and Gigaspora rosea, and their symbiotic lifestyle signature.</title>
        <authorList>
            <person name="Morin E."/>
            <person name="San Clemente H."/>
            <person name="Chen E.C.H."/>
            <person name="De La Providencia I."/>
            <person name="Hainaut M."/>
            <person name="Kuo A."/>
            <person name="Kohler A."/>
            <person name="Murat C."/>
            <person name="Tang N."/>
            <person name="Roy S."/>
            <person name="Loubradou J."/>
            <person name="Henrissat B."/>
            <person name="Grigoriev I.V."/>
            <person name="Corradi N."/>
            <person name="Roux C."/>
            <person name="Martin F.M."/>
        </authorList>
    </citation>
    <scope>NUCLEOTIDE SEQUENCE [LARGE SCALE GENOMIC DNA]</scope>
    <source>
        <strain evidence="2 3">DAOM 194757</strain>
    </source>
</reference>
<dbReference type="AlphaFoldDB" id="A0A397V9G9"/>
<comment type="caution">
    <text evidence="2">The sequence shown here is derived from an EMBL/GenBank/DDBJ whole genome shotgun (WGS) entry which is preliminary data.</text>
</comment>
<name>A0A397V9G9_9GLOM</name>
<feature type="compositionally biased region" description="Polar residues" evidence="1">
    <location>
        <begin position="1"/>
        <end position="21"/>
    </location>
</feature>
<dbReference type="OrthoDB" id="1928087at2759"/>
<dbReference type="Proteomes" id="UP000266673">
    <property type="component" value="Unassembled WGS sequence"/>
</dbReference>
<protein>
    <submittedName>
        <fullName evidence="2">Uncharacterized protein</fullName>
    </submittedName>
</protein>